<dbReference type="Gene3D" id="3.20.20.380">
    <property type="entry name" value="Copper homeostasis (CutC) domain"/>
    <property type="match status" value="1"/>
</dbReference>
<keyword evidence="4" id="KW-1185">Reference proteome</keyword>
<accession>A0A7R9LZR8</accession>
<proteinExistence type="inferred from homology"/>
<dbReference type="Pfam" id="PF03932">
    <property type="entry name" value="CutC"/>
    <property type="match status" value="1"/>
</dbReference>
<dbReference type="Proteomes" id="UP000728032">
    <property type="component" value="Unassembled WGS sequence"/>
</dbReference>
<dbReference type="AlphaFoldDB" id="A0A7R9LZR8"/>
<dbReference type="EMBL" id="CAJPVJ010004326">
    <property type="protein sequence ID" value="CAG2168492.1"/>
    <property type="molecule type" value="Genomic_DNA"/>
</dbReference>
<gene>
    <name evidence="3" type="ORF">ONB1V03_LOCUS7981</name>
</gene>
<dbReference type="GO" id="GO:0005507">
    <property type="term" value="F:copper ion binding"/>
    <property type="evidence" value="ECO:0007669"/>
    <property type="project" value="TreeGrafter"/>
</dbReference>
<dbReference type="SUPFAM" id="SSF110395">
    <property type="entry name" value="CutC-like"/>
    <property type="match status" value="1"/>
</dbReference>
<reference evidence="3" key="1">
    <citation type="submission" date="2020-11" db="EMBL/GenBank/DDBJ databases">
        <authorList>
            <person name="Tran Van P."/>
        </authorList>
    </citation>
    <scope>NUCLEOTIDE SEQUENCE</scope>
</reference>
<dbReference type="GO" id="GO:0003824">
    <property type="term" value="F:catalytic activity"/>
    <property type="evidence" value="ECO:0007669"/>
    <property type="project" value="InterPro"/>
</dbReference>
<dbReference type="SUPFAM" id="SSF56529">
    <property type="entry name" value="FAH"/>
    <property type="match status" value="1"/>
</dbReference>
<evidence type="ECO:0000313" key="3">
    <source>
        <dbReference type="EMBL" id="CAD7650775.1"/>
    </source>
</evidence>
<dbReference type="PANTHER" id="PTHR12598:SF0">
    <property type="entry name" value="COPPER HOMEOSTASIS PROTEIN CUTC HOMOLOG"/>
    <property type="match status" value="1"/>
</dbReference>
<dbReference type="OrthoDB" id="411064at2759"/>
<sequence>MRLTRFVEFGRKIVCVGKNYGKHAQEMGGKVPDKPLIFLKPEVCVDSIESIVSANNAGAHRIELYSALEIGGLTPTIGLVKQTQELCPKLPICAMIRPRSGDFCYSDNEILIMQKDIQIFKSNGVNGFVFGILRTDGTIDTKNCKLLIGINFYNILDSRQYSHFKYIIILETAAPLECTFHRAIFQSIISSISIQNCLGISTTPHFPPCITRSCCTKSVVKQ</sequence>
<evidence type="ECO:0000313" key="4">
    <source>
        <dbReference type="Proteomes" id="UP000728032"/>
    </source>
</evidence>
<dbReference type="PANTHER" id="PTHR12598">
    <property type="entry name" value="COPPER HOMEOSTASIS PROTEIN CUTC"/>
    <property type="match status" value="1"/>
</dbReference>
<dbReference type="InterPro" id="IPR036822">
    <property type="entry name" value="CutC-like_dom_sf"/>
</dbReference>
<evidence type="ECO:0000256" key="1">
    <source>
        <dbReference type="ARBA" id="ARBA00007768"/>
    </source>
</evidence>
<dbReference type="EMBL" id="OC919151">
    <property type="protein sequence ID" value="CAD7650775.1"/>
    <property type="molecule type" value="Genomic_DNA"/>
</dbReference>
<name>A0A7R9LZR8_9ACAR</name>
<protein>
    <recommendedName>
        <fullName evidence="2">Copper homeostasis protein cutC homolog</fullName>
    </recommendedName>
</protein>
<evidence type="ECO:0000256" key="2">
    <source>
        <dbReference type="ARBA" id="ARBA00019014"/>
    </source>
</evidence>
<comment type="similarity">
    <text evidence="1">Belongs to the CutC family.</text>
</comment>
<dbReference type="InterPro" id="IPR036663">
    <property type="entry name" value="Fumarylacetoacetase_C_sf"/>
</dbReference>
<organism evidence="3">
    <name type="scientific">Oppiella nova</name>
    <dbReference type="NCBI Taxonomy" id="334625"/>
    <lineage>
        <taxon>Eukaryota</taxon>
        <taxon>Metazoa</taxon>
        <taxon>Ecdysozoa</taxon>
        <taxon>Arthropoda</taxon>
        <taxon>Chelicerata</taxon>
        <taxon>Arachnida</taxon>
        <taxon>Acari</taxon>
        <taxon>Acariformes</taxon>
        <taxon>Sarcoptiformes</taxon>
        <taxon>Oribatida</taxon>
        <taxon>Brachypylina</taxon>
        <taxon>Oppioidea</taxon>
        <taxon>Oppiidae</taxon>
        <taxon>Oppiella</taxon>
    </lineage>
</organism>
<dbReference type="InterPro" id="IPR005627">
    <property type="entry name" value="CutC-like"/>
</dbReference>